<name>A0A377PW35_9HELI</name>
<keyword evidence="4" id="KW-1185">Reference proteome</keyword>
<evidence type="ECO:0000313" key="3">
    <source>
        <dbReference type="Proteomes" id="UP000029922"/>
    </source>
</evidence>
<keyword evidence="1" id="KW-0489">Methyltransferase</keyword>
<dbReference type="RefSeq" id="WP_081955546.1">
    <property type="nucleotide sequence ID" value="NZ_FZML01000016.1"/>
</dbReference>
<dbReference type="EMBL" id="UGJE01000002">
    <property type="protein sequence ID" value="STQ86855.1"/>
    <property type="molecule type" value="Genomic_DNA"/>
</dbReference>
<reference evidence="2 3" key="1">
    <citation type="journal article" date="2014" name="Genome Announc.">
        <title>Draft genome sequences of eight enterohepatic helicobacter species isolated from both laboratory and wild rodents.</title>
        <authorList>
            <person name="Sheh A."/>
            <person name="Shen Z."/>
            <person name="Fox J.G."/>
        </authorList>
    </citation>
    <scope>NUCLEOTIDE SEQUENCE [LARGE SCALE GENOMIC DNA]</scope>
    <source>
        <strain evidence="2 3">ST1</strain>
    </source>
</reference>
<dbReference type="Proteomes" id="UP000029922">
    <property type="component" value="Unassembled WGS sequence"/>
</dbReference>
<dbReference type="OrthoDB" id="5326688at2"/>
<protein>
    <submittedName>
        <fullName evidence="1 2">Adenine specific DNA methyltransferase</fullName>
    </submittedName>
</protein>
<evidence type="ECO:0000313" key="4">
    <source>
        <dbReference type="Proteomes" id="UP000255139"/>
    </source>
</evidence>
<dbReference type="Proteomes" id="UP000255139">
    <property type="component" value="Unassembled WGS sequence"/>
</dbReference>
<proteinExistence type="predicted"/>
<evidence type="ECO:0000313" key="1">
    <source>
        <dbReference type="EMBL" id="STQ86855.1"/>
    </source>
</evidence>
<dbReference type="EMBL" id="JRPD02000013">
    <property type="protein sequence ID" value="TLD99934.1"/>
    <property type="molecule type" value="Genomic_DNA"/>
</dbReference>
<sequence length="50" mass="5627">MQNLGLVCDRGCKLQEINNIFITQNSIDLHLVDSGSYVFPLYINKGAKNE</sequence>
<evidence type="ECO:0000313" key="2">
    <source>
        <dbReference type="EMBL" id="TLD99934.1"/>
    </source>
</evidence>
<gene>
    <name evidence="2" type="ORF">LS73_006415</name>
    <name evidence="1" type="ORF">NCTC12714_01666</name>
</gene>
<dbReference type="AlphaFoldDB" id="A0A377PW35"/>
<dbReference type="GO" id="GO:0008168">
    <property type="term" value="F:methyltransferase activity"/>
    <property type="evidence" value="ECO:0007669"/>
    <property type="project" value="UniProtKB-KW"/>
</dbReference>
<organism evidence="1 4">
    <name type="scientific">Helicobacter muridarum</name>
    <dbReference type="NCBI Taxonomy" id="216"/>
    <lineage>
        <taxon>Bacteria</taxon>
        <taxon>Pseudomonadati</taxon>
        <taxon>Campylobacterota</taxon>
        <taxon>Epsilonproteobacteria</taxon>
        <taxon>Campylobacterales</taxon>
        <taxon>Helicobacteraceae</taxon>
        <taxon>Helicobacter</taxon>
    </lineage>
</organism>
<reference evidence="1 4" key="2">
    <citation type="submission" date="2018-06" db="EMBL/GenBank/DDBJ databases">
        <authorList>
            <consortium name="Pathogen Informatics"/>
            <person name="Doyle S."/>
        </authorList>
    </citation>
    <scope>NUCLEOTIDE SEQUENCE [LARGE SCALE GENOMIC DNA]</scope>
    <source>
        <strain evidence="1 4">NCTC12714</strain>
    </source>
</reference>
<accession>A0A377PW35</accession>
<dbReference type="GO" id="GO:0032259">
    <property type="term" value="P:methylation"/>
    <property type="evidence" value="ECO:0007669"/>
    <property type="project" value="UniProtKB-KW"/>
</dbReference>
<keyword evidence="1" id="KW-0808">Transferase</keyword>